<dbReference type="AlphaFoldDB" id="A0A1L9P0P6"/>
<reference evidence="1 2" key="1">
    <citation type="submission" date="2016-10" db="EMBL/GenBank/DDBJ databases">
        <title>Genome sequence of Planktotalea frisia SH6-1.</title>
        <authorList>
            <person name="Poehlein A."/>
            <person name="Bakenhus I."/>
            <person name="Voget S."/>
            <person name="Brinkhoff T."/>
            <person name="Simon M."/>
        </authorList>
    </citation>
    <scope>NUCLEOTIDE SEQUENCE [LARGE SCALE GENOMIC DNA]</scope>
    <source>
        <strain evidence="1 2">SH6-1</strain>
    </source>
</reference>
<gene>
    <name evidence="1" type="ORF">PFRI_06500</name>
</gene>
<dbReference type="STRING" id="696762.PFRI_06500"/>
<evidence type="ECO:0000313" key="1">
    <source>
        <dbReference type="EMBL" id="OJI95110.1"/>
    </source>
</evidence>
<keyword evidence="2" id="KW-1185">Reference proteome</keyword>
<name>A0A1L9P0P6_9RHOB</name>
<protein>
    <recommendedName>
        <fullName evidence="3">Lipoprotein</fullName>
    </recommendedName>
</protein>
<organism evidence="1 2">
    <name type="scientific">Planktotalea frisia</name>
    <dbReference type="NCBI Taxonomy" id="696762"/>
    <lineage>
        <taxon>Bacteria</taxon>
        <taxon>Pseudomonadati</taxon>
        <taxon>Pseudomonadota</taxon>
        <taxon>Alphaproteobacteria</taxon>
        <taxon>Rhodobacterales</taxon>
        <taxon>Paracoccaceae</taxon>
        <taxon>Planktotalea</taxon>
    </lineage>
</organism>
<sequence>MKIAFALLSGLALTACVSSGGPRQAVTEVTFSSQSPNALFGYDETLVQVVAPRDMSKVISIIEPQSGVPCQMRGANFTASFRTPGKVLLPDYGNLSKPVTVTCTYQGIARSVTANAFDATAEQAGREMAGENPGLGGMVFGALEQRRVAKDRRGQNDWKYPTITVNYQSMETR</sequence>
<evidence type="ECO:0000313" key="2">
    <source>
        <dbReference type="Proteomes" id="UP000184514"/>
    </source>
</evidence>
<proteinExistence type="predicted"/>
<comment type="caution">
    <text evidence="1">The sequence shown here is derived from an EMBL/GenBank/DDBJ whole genome shotgun (WGS) entry which is preliminary data.</text>
</comment>
<evidence type="ECO:0008006" key="3">
    <source>
        <dbReference type="Google" id="ProtNLM"/>
    </source>
</evidence>
<accession>A0A1L9P0P6</accession>
<dbReference type="OrthoDB" id="7709428at2"/>
<dbReference type="PROSITE" id="PS51257">
    <property type="entry name" value="PROKAR_LIPOPROTEIN"/>
    <property type="match status" value="1"/>
</dbReference>
<dbReference type="EMBL" id="MLCB01000057">
    <property type="protein sequence ID" value="OJI95110.1"/>
    <property type="molecule type" value="Genomic_DNA"/>
</dbReference>
<dbReference type="RefSeq" id="WP_072629316.1">
    <property type="nucleotide sequence ID" value="NZ_JABBAN010000112.1"/>
</dbReference>
<dbReference type="Proteomes" id="UP000184514">
    <property type="component" value="Unassembled WGS sequence"/>
</dbReference>